<dbReference type="Proteomes" id="UP000280834">
    <property type="component" value="Unassembled WGS sequence"/>
</dbReference>
<keyword evidence="2" id="KW-1185">Reference proteome</keyword>
<evidence type="ECO:0000313" key="2">
    <source>
        <dbReference type="Proteomes" id="UP000280834"/>
    </source>
</evidence>
<sequence>MEAKCPKTFDPIITRFFSWLTVSRSQSDVEEMESSLDISFEFFARSPTAEVELTKTKYERHFFHSQIFRHSILLLTESPIDDTLLSSSSLADNRNVSKQTNDSDSSKKSNGTVFLCEEKNEMAGSKIPDVPFVPKTIFSNFNSSNATLGTYEVREKILKSLKQRVPVE</sequence>
<accession>A0A0R3QL27</accession>
<proteinExistence type="predicted"/>
<evidence type="ECO:0000313" key="1">
    <source>
        <dbReference type="EMBL" id="VDO21765.1"/>
    </source>
</evidence>
<dbReference type="EMBL" id="UZAG01015595">
    <property type="protein sequence ID" value="VDO21765.1"/>
    <property type="molecule type" value="Genomic_DNA"/>
</dbReference>
<dbReference type="STRING" id="42155.A0A0R3QL27"/>
<dbReference type="AlphaFoldDB" id="A0A0R3QL27"/>
<reference evidence="1 2" key="2">
    <citation type="submission" date="2018-11" db="EMBL/GenBank/DDBJ databases">
        <authorList>
            <consortium name="Pathogen Informatics"/>
        </authorList>
    </citation>
    <scope>NUCLEOTIDE SEQUENCE [LARGE SCALE GENOMIC DNA]</scope>
</reference>
<organism evidence="3">
    <name type="scientific">Brugia timori</name>
    <dbReference type="NCBI Taxonomy" id="42155"/>
    <lineage>
        <taxon>Eukaryota</taxon>
        <taxon>Metazoa</taxon>
        <taxon>Ecdysozoa</taxon>
        <taxon>Nematoda</taxon>
        <taxon>Chromadorea</taxon>
        <taxon>Rhabditida</taxon>
        <taxon>Spirurina</taxon>
        <taxon>Spiruromorpha</taxon>
        <taxon>Filarioidea</taxon>
        <taxon>Onchocercidae</taxon>
        <taxon>Brugia</taxon>
    </lineage>
</organism>
<name>A0A0R3QL27_9BILA</name>
<dbReference type="WBParaSite" id="BTMF_0000837901-mRNA-1">
    <property type="protein sequence ID" value="BTMF_0000837901-mRNA-1"/>
    <property type="gene ID" value="BTMF_0000837901"/>
</dbReference>
<reference evidence="3" key="1">
    <citation type="submission" date="2017-02" db="UniProtKB">
        <authorList>
            <consortium name="WormBaseParasite"/>
        </authorList>
    </citation>
    <scope>IDENTIFICATION</scope>
</reference>
<gene>
    <name evidence="1" type="ORF">BTMF_LOCUS6430</name>
</gene>
<protein>
    <submittedName>
        <fullName evidence="3">Wsv107</fullName>
    </submittedName>
</protein>
<evidence type="ECO:0000313" key="3">
    <source>
        <dbReference type="WBParaSite" id="BTMF_0000837901-mRNA-1"/>
    </source>
</evidence>